<sequence>MAIISEYHIFLSDDPNVGLQTRLKDAITRAIWDRRFSPGDRLPATRALAQHLGISRITVSLAYDSLLSTGYIVSMPRSGFFVANDAPTRMEVSLPDRIDESARLDWSDRLGDIPPALGKQATPADWRSYKYPFIFGEPDIARFPVDDWRDCVRRGLGKRHFEQIAYDASDRDDPFLVEQIVRRSVSGRGVAATMDEVLVTAGAQNALWLTVQILFAGQGGDVAMEDPGYPELRNLLRQQGLTIHPVPVDRDGMIVDQIPQGVRAVFATPSHQAPTGATMSMARRRALLERAEAEDFVVIEDDYDYEMSYDSPALPALRSLDQRGRVIYIGSFSKSIFPGLRLGYLTADARVVEHARAVRTLSERHPPGLTQRTVAYFLSEGHYNSHSRRMRTRMARRNEVLRAALADHGLTPALSRATGGTTLWLLGPEGLDADALAGALREKSVLIEPGSAFYAREDAPKNRVRLGFATVETALISEGVGLIAETIREIS</sequence>
<organism evidence="5 6">
    <name type="scientific">Gymnodinialimonas ceratoperidinii</name>
    <dbReference type="NCBI Taxonomy" id="2856823"/>
    <lineage>
        <taxon>Bacteria</taxon>
        <taxon>Pseudomonadati</taxon>
        <taxon>Pseudomonadota</taxon>
        <taxon>Alphaproteobacteria</taxon>
        <taxon>Rhodobacterales</taxon>
        <taxon>Paracoccaceae</taxon>
        <taxon>Gymnodinialimonas</taxon>
    </lineage>
</organism>
<accession>A0A8F6U0K5</accession>
<keyword evidence="3" id="KW-0804">Transcription</keyword>
<evidence type="ECO:0000313" key="6">
    <source>
        <dbReference type="Proteomes" id="UP000825009"/>
    </source>
</evidence>
<proteinExistence type="predicted"/>
<gene>
    <name evidence="5" type="ORF">KYE46_08205</name>
</gene>
<dbReference type="AlphaFoldDB" id="A0A8F6U0K5"/>
<keyword evidence="5" id="KW-0808">Transferase</keyword>
<dbReference type="CDD" id="cd07377">
    <property type="entry name" value="WHTH_GntR"/>
    <property type="match status" value="1"/>
</dbReference>
<dbReference type="PROSITE" id="PS50949">
    <property type="entry name" value="HTH_GNTR"/>
    <property type="match status" value="1"/>
</dbReference>
<reference evidence="5 6" key="1">
    <citation type="submission" date="2021-07" db="EMBL/GenBank/DDBJ databases">
        <title>A novel Jannaschia species isolated from marine dinoflagellate Ceratoperidinium margalefii.</title>
        <authorList>
            <person name="Jiang Y."/>
            <person name="Li Z."/>
        </authorList>
    </citation>
    <scope>NUCLEOTIDE SEQUENCE [LARGE SCALE GENOMIC DNA]</scope>
    <source>
        <strain evidence="5 6">J12C1-MA-4</strain>
    </source>
</reference>
<evidence type="ECO:0000259" key="4">
    <source>
        <dbReference type="PROSITE" id="PS50949"/>
    </source>
</evidence>
<dbReference type="InterPro" id="IPR004839">
    <property type="entry name" value="Aminotransferase_I/II_large"/>
</dbReference>
<dbReference type="InterPro" id="IPR051446">
    <property type="entry name" value="HTH_trans_reg/aminotransferase"/>
</dbReference>
<dbReference type="Proteomes" id="UP000825009">
    <property type="component" value="Chromosome"/>
</dbReference>
<feature type="domain" description="HTH gntR-type" evidence="4">
    <location>
        <begin position="17"/>
        <end position="85"/>
    </location>
</feature>
<dbReference type="GO" id="GO:0003700">
    <property type="term" value="F:DNA-binding transcription factor activity"/>
    <property type="evidence" value="ECO:0007669"/>
    <property type="project" value="InterPro"/>
</dbReference>
<evidence type="ECO:0000256" key="2">
    <source>
        <dbReference type="ARBA" id="ARBA00023125"/>
    </source>
</evidence>
<dbReference type="GO" id="GO:0003677">
    <property type="term" value="F:DNA binding"/>
    <property type="evidence" value="ECO:0007669"/>
    <property type="project" value="UniProtKB-KW"/>
</dbReference>
<protein>
    <submittedName>
        <fullName evidence="5">PLP-dependent aminotransferase family protein</fullName>
    </submittedName>
</protein>
<name>A0A8F6U0K5_9RHOB</name>
<evidence type="ECO:0000256" key="1">
    <source>
        <dbReference type="ARBA" id="ARBA00023015"/>
    </source>
</evidence>
<keyword evidence="1" id="KW-0805">Transcription regulation</keyword>
<dbReference type="InterPro" id="IPR000524">
    <property type="entry name" value="Tscrpt_reg_HTH_GntR"/>
</dbReference>
<dbReference type="Pfam" id="PF00392">
    <property type="entry name" value="GntR"/>
    <property type="match status" value="1"/>
</dbReference>
<dbReference type="GO" id="GO:0008483">
    <property type="term" value="F:transaminase activity"/>
    <property type="evidence" value="ECO:0007669"/>
    <property type="project" value="UniProtKB-KW"/>
</dbReference>
<dbReference type="Pfam" id="PF00155">
    <property type="entry name" value="Aminotran_1_2"/>
    <property type="match status" value="1"/>
</dbReference>
<keyword evidence="2" id="KW-0238">DNA-binding</keyword>
<dbReference type="SMART" id="SM00345">
    <property type="entry name" value="HTH_GNTR"/>
    <property type="match status" value="1"/>
</dbReference>
<keyword evidence="5" id="KW-0032">Aminotransferase</keyword>
<dbReference type="EMBL" id="CP079194">
    <property type="protein sequence ID" value="QXT41177.1"/>
    <property type="molecule type" value="Genomic_DNA"/>
</dbReference>
<keyword evidence="6" id="KW-1185">Reference proteome</keyword>
<evidence type="ECO:0000256" key="3">
    <source>
        <dbReference type="ARBA" id="ARBA00023163"/>
    </source>
</evidence>
<dbReference type="PANTHER" id="PTHR46577:SF1">
    <property type="entry name" value="HTH-TYPE TRANSCRIPTIONAL REGULATORY PROTEIN GABR"/>
    <property type="match status" value="1"/>
</dbReference>
<dbReference type="RefSeq" id="WP_219004834.1">
    <property type="nucleotide sequence ID" value="NZ_CP079194.1"/>
</dbReference>
<dbReference type="CDD" id="cd00609">
    <property type="entry name" value="AAT_like"/>
    <property type="match status" value="1"/>
</dbReference>
<dbReference type="KEGG" id="gce:KYE46_08205"/>
<dbReference type="GO" id="GO:0030170">
    <property type="term" value="F:pyridoxal phosphate binding"/>
    <property type="evidence" value="ECO:0007669"/>
    <property type="project" value="InterPro"/>
</dbReference>
<dbReference type="PANTHER" id="PTHR46577">
    <property type="entry name" value="HTH-TYPE TRANSCRIPTIONAL REGULATORY PROTEIN GABR"/>
    <property type="match status" value="1"/>
</dbReference>
<evidence type="ECO:0000313" key="5">
    <source>
        <dbReference type="EMBL" id="QXT41177.1"/>
    </source>
</evidence>